<dbReference type="InterPro" id="IPR042163">
    <property type="entry name" value="PHF12"/>
</dbReference>
<dbReference type="InterPro" id="IPR008395">
    <property type="entry name" value="Agenet-like_dom"/>
</dbReference>
<keyword evidence="4" id="KW-0862">Zinc</keyword>
<dbReference type="InterPro" id="IPR019786">
    <property type="entry name" value="Zinc_finger_PHD-type_CS"/>
</dbReference>
<feature type="domain" description="N-acetyltransferase" evidence="9">
    <location>
        <begin position="667"/>
        <end position="831"/>
    </location>
</feature>
<dbReference type="Pfam" id="PF05641">
    <property type="entry name" value="Agenet"/>
    <property type="match status" value="1"/>
</dbReference>
<evidence type="ECO:0000256" key="5">
    <source>
        <dbReference type="ARBA" id="ARBA00023242"/>
    </source>
</evidence>
<feature type="compositionally biased region" description="Basic residues" evidence="7">
    <location>
        <begin position="367"/>
        <end position="376"/>
    </location>
</feature>
<feature type="region of interest" description="Disordered" evidence="7">
    <location>
        <begin position="283"/>
        <end position="324"/>
    </location>
</feature>
<organism evidence="10 11">
    <name type="scientific">Ceratopteris richardii</name>
    <name type="common">Triangle waterfern</name>
    <dbReference type="NCBI Taxonomy" id="49495"/>
    <lineage>
        <taxon>Eukaryota</taxon>
        <taxon>Viridiplantae</taxon>
        <taxon>Streptophyta</taxon>
        <taxon>Embryophyta</taxon>
        <taxon>Tracheophyta</taxon>
        <taxon>Polypodiopsida</taxon>
        <taxon>Polypodiidae</taxon>
        <taxon>Polypodiales</taxon>
        <taxon>Pteridineae</taxon>
        <taxon>Pteridaceae</taxon>
        <taxon>Parkerioideae</taxon>
        <taxon>Ceratopteris</taxon>
    </lineage>
</organism>
<gene>
    <name evidence="10" type="ORF">KP509_30G051400</name>
</gene>
<dbReference type="InterPro" id="IPR000182">
    <property type="entry name" value="GNAT_dom"/>
</dbReference>
<dbReference type="EMBL" id="CM035435">
    <property type="protein sequence ID" value="KAH7290517.1"/>
    <property type="molecule type" value="Genomic_DNA"/>
</dbReference>
<evidence type="ECO:0000259" key="8">
    <source>
        <dbReference type="PROSITE" id="PS50016"/>
    </source>
</evidence>
<keyword evidence="3 6" id="KW-0863">Zinc-finger</keyword>
<dbReference type="InterPro" id="IPR011011">
    <property type="entry name" value="Znf_FYVE_PHD"/>
</dbReference>
<feature type="domain" description="PHD-type" evidence="8">
    <location>
        <begin position="531"/>
        <end position="576"/>
    </location>
</feature>
<protein>
    <submittedName>
        <fullName evidence="10">Uncharacterized protein</fullName>
    </submittedName>
</protein>
<dbReference type="SUPFAM" id="SSF57903">
    <property type="entry name" value="FYVE/PHD zinc finger"/>
    <property type="match status" value="1"/>
</dbReference>
<evidence type="ECO:0000256" key="7">
    <source>
        <dbReference type="SAM" id="MobiDB-lite"/>
    </source>
</evidence>
<feature type="region of interest" description="Disordered" evidence="7">
    <location>
        <begin position="404"/>
        <end position="426"/>
    </location>
</feature>
<evidence type="ECO:0000313" key="11">
    <source>
        <dbReference type="Proteomes" id="UP000825935"/>
    </source>
</evidence>
<comment type="subcellular location">
    <subcellularLocation>
        <location evidence="1">Nucleus</location>
    </subcellularLocation>
</comment>
<dbReference type="PROSITE" id="PS01359">
    <property type="entry name" value="ZF_PHD_1"/>
    <property type="match status" value="1"/>
</dbReference>
<proteinExistence type="predicted"/>
<dbReference type="Pfam" id="PF23209">
    <property type="entry name" value="IDM1_C"/>
    <property type="match status" value="1"/>
</dbReference>
<dbReference type="CDD" id="cd20405">
    <property type="entry name" value="Tudor_Agenet_AtDUF_rpt1_3"/>
    <property type="match status" value="1"/>
</dbReference>
<dbReference type="SMART" id="SM00743">
    <property type="entry name" value="Agenet"/>
    <property type="match status" value="2"/>
</dbReference>
<dbReference type="PANTHER" id="PTHR46309:SF1">
    <property type="entry name" value="PHD FINGER PROTEIN 12"/>
    <property type="match status" value="1"/>
</dbReference>
<accession>A0A8T2R3D4</accession>
<dbReference type="PROSITE" id="PS50016">
    <property type="entry name" value="ZF_PHD_2"/>
    <property type="match status" value="1"/>
</dbReference>
<evidence type="ECO:0000313" key="10">
    <source>
        <dbReference type="EMBL" id="KAH7290517.1"/>
    </source>
</evidence>
<feature type="compositionally biased region" description="Basic and acidic residues" evidence="7">
    <location>
        <begin position="377"/>
        <end position="392"/>
    </location>
</feature>
<evidence type="ECO:0000256" key="4">
    <source>
        <dbReference type="ARBA" id="ARBA00022833"/>
    </source>
</evidence>
<dbReference type="OMA" id="WKVRGKW"/>
<evidence type="ECO:0000259" key="9">
    <source>
        <dbReference type="PROSITE" id="PS51186"/>
    </source>
</evidence>
<dbReference type="AlphaFoldDB" id="A0A8T2R3D4"/>
<feature type="region of interest" description="Disordered" evidence="7">
    <location>
        <begin position="361"/>
        <end position="392"/>
    </location>
</feature>
<dbReference type="Pfam" id="PF16135">
    <property type="entry name" value="TDBD"/>
    <property type="match status" value="1"/>
</dbReference>
<keyword evidence="11" id="KW-1185">Reference proteome</keyword>
<dbReference type="GO" id="GO:0008270">
    <property type="term" value="F:zinc ion binding"/>
    <property type="evidence" value="ECO:0007669"/>
    <property type="project" value="UniProtKB-KW"/>
</dbReference>
<dbReference type="Gene3D" id="3.30.40.10">
    <property type="entry name" value="Zinc/RING finger domain, C3HC4 (zinc finger)"/>
    <property type="match status" value="1"/>
</dbReference>
<evidence type="ECO:0000256" key="6">
    <source>
        <dbReference type="PROSITE-ProRule" id="PRU00146"/>
    </source>
</evidence>
<dbReference type="Proteomes" id="UP000825935">
    <property type="component" value="Chromosome 30"/>
</dbReference>
<sequence length="1059" mass="120825">MDPVNVKCIMISSGSEGISMDGARKLLQGDKVEVRQKEVGLLGSWHSAVVVKVKNGSRVVEYDDLLTQDGRKNLREVIKFRENYGGKLSDSAKDMKRGFIRPLSPPYPLAALSHPKKGLLVDAFYDYAWWEGVLLEDVLIKAEDFRIKILFPDEGDELLCHIKDVRVSQEWDELSGKWMDRGNWPFSDNNGEFKIDKLRDICGHDGSSFKNFWRQRHHFSSVAMEKLRYQQGWRTTTRFHKQKTLHGMKQTIYNAPDADQKSKLLDAYNLTDHLISSAEGQVNVKQGQGMNRDKQTVRKEKHKDQSPPLSHDFKKPKRTACNSPEKFKPPLSLCSIDRYKPDVITEKSGIRKLILDETGYQGESRLHSQKSKKRKCSKEISRESRESSLKHEVSFTHNIASHDKESCSMRVLPSSPPQKNPSTRAQKSYFKHSTVLSWLIDKGAIKDQAPVSYIRRKDGHVMKRGEVTREGVLCKCCQIVFTLSNFEAHAGSKCHRPCANIFFSNGKSITDCRLEACTLQGAKYDKERINYEICCVCMNGGELVLCDCCPAAFHLHCINLEVIPEGDWYCPKCTCSSCGQFKVESDDTSNTLQRCDQCKLAYHSACAPHLMLPGLAGVPKAIQLCGLQCEQVFTHIRSLVGQKNCIEDGFSWMLLRSTKNDVELSHSNLETIAEHHIKLAAAHNVMRECFYPIVDPHTKIDLISHALYNRKSNIFTLDYSGFHTMILEKGDKMISVASIRVHGAKLAEMPLVGTRHKYRNQGMCRRLMEALEKMLENIGVDKLVLPAVTGLSKTWTESFGFQHMSQTEIQELSRFNLMNFPDTILLQKKIKRDFSKLKMSEGNAKRNSPVGWIPNDSDAFTSCPMMDPVHPSSYEFREAMSSSQEKSSNEIAEMTCQHYNHIALILNNGHLSNDPDRLRTFSISNQKIEATPHNAHQTKKQHRSCELSEWKENGMKDSVKETKNTICISEVTNSVQETSFDNSSSPNVYSKSNEDKRTFLLDSTFSPEVTSARSNRFSRHSTEDYLHIFLAEEVFEFSANHYQRQKRAEHRKRRWDDVT</sequence>
<dbReference type="InterPro" id="IPR032308">
    <property type="entry name" value="TDBD"/>
</dbReference>
<name>A0A8T2R3D4_CERRI</name>
<dbReference type="GO" id="GO:0003714">
    <property type="term" value="F:transcription corepressor activity"/>
    <property type="evidence" value="ECO:0007669"/>
    <property type="project" value="InterPro"/>
</dbReference>
<dbReference type="InterPro" id="IPR013083">
    <property type="entry name" value="Znf_RING/FYVE/PHD"/>
</dbReference>
<dbReference type="PANTHER" id="PTHR46309">
    <property type="entry name" value="PHD FINGER PROTEIN 12"/>
    <property type="match status" value="1"/>
</dbReference>
<evidence type="ECO:0000256" key="2">
    <source>
        <dbReference type="ARBA" id="ARBA00022723"/>
    </source>
</evidence>
<dbReference type="InterPro" id="IPR019787">
    <property type="entry name" value="Znf_PHD-finger"/>
</dbReference>
<dbReference type="SMART" id="SM00249">
    <property type="entry name" value="PHD"/>
    <property type="match status" value="2"/>
</dbReference>
<dbReference type="GO" id="GO:0016747">
    <property type="term" value="F:acyltransferase activity, transferring groups other than amino-acyl groups"/>
    <property type="evidence" value="ECO:0007669"/>
    <property type="project" value="InterPro"/>
</dbReference>
<dbReference type="GO" id="GO:0006357">
    <property type="term" value="P:regulation of transcription by RNA polymerase II"/>
    <property type="evidence" value="ECO:0007669"/>
    <property type="project" value="TreeGrafter"/>
</dbReference>
<dbReference type="InterPro" id="IPR014002">
    <property type="entry name" value="Agenet_dom_plant"/>
</dbReference>
<dbReference type="InterPro" id="IPR056511">
    <property type="entry name" value="IDM1_C"/>
</dbReference>
<evidence type="ECO:0000256" key="1">
    <source>
        <dbReference type="ARBA" id="ARBA00004123"/>
    </source>
</evidence>
<dbReference type="InterPro" id="IPR001965">
    <property type="entry name" value="Znf_PHD"/>
</dbReference>
<dbReference type="CDD" id="cd04301">
    <property type="entry name" value="NAT_SF"/>
    <property type="match status" value="1"/>
</dbReference>
<dbReference type="InterPro" id="IPR016181">
    <property type="entry name" value="Acyl_CoA_acyltransferase"/>
</dbReference>
<reference evidence="10" key="1">
    <citation type="submission" date="2021-08" db="EMBL/GenBank/DDBJ databases">
        <title>WGS assembly of Ceratopteris richardii.</title>
        <authorList>
            <person name="Marchant D.B."/>
            <person name="Chen G."/>
            <person name="Jenkins J."/>
            <person name="Shu S."/>
            <person name="Leebens-Mack J."/>
            <person name="Grimwood J."/>
            <person name="Schmutz J."/>
            <person name="Soltis P."/>
            <person name="Soltis D."/>
            <person name="Chen Z.-H."/>
        </authorList>
    </citation>
    <scope>NUCLEOTIDE SEQUENCE</scope>
    <source>
        <strain evidence="10">Whitten #5841</strain>
        <tissue evidence="10">Leaf</tissue>
    </source>
</reference>
<dbReference type="PROSITE" id="PS51186">
    <property type="entry name" value="GNAT"/>
    <property type="match status" value="1"/>
</dbReference>
<comment type="caution">
    <text evidence="10">The sequence shown here is derived from an EMBL/GenBank/DDBJ whole genome shotgun (WGS) entry which is preliminary data.</text>
</comment>
<dbReference type="OrthoDB" id="1903104at2759"/>
<feature type="compositionally biased region" description="Basic and acidic residues" evidence="7">
    <location>
        <begin position="291"/>
        <end position="305"/>
    </location>
</feature>
<dbReference type="SUPFAM" id="SSF55729">
    <property type="entry name" value="Acyl-CoA N-acyltransferases (Nat)"/>
    <property type="match status" value="1"/>
</dbReference>
<keyword evidence="5" id="KW-0539">Nucleus</keyword>
<evidence type="ECO:0000256" key="3">
    <source>
        <dbReference type="ARBA" id="ARBA00022771"/>
    </source>
</evidence>
<keyword evidence="2" id="KW-0479">Metal-binding</keyword>
<dbReference type="GO" id="GO:0005634">
    <property type="term" value="C:nucleus"/>
    <property type="evidence" value="ECO:0007669"/>
    <property type="project" value="UniProtKB-SubCell"/>
</dbReference>
<dbReference type="Gene3D" id="3.40.630.30">
    <property type="match status" value="1"/>
</dbReference>